<evidence type="ECO:0000313" key="1">
    <source>
        <dbReference type="EMBL" id="KAG0555719.1"/>
    </source>
</evidence>
<accession>A0A8T0GCG6</accession>
<name>A0A8T0GCG6_CERPU</name>
<reference evidence="1" key="1">
    <citation type="submission" date="2020-06" db="EMBL/GenBank/DDBJ databases">
        <title>WGS assembly of Ceratodon purpureus strain R40.</title>
        <authorList>
            <person name="Carey S.B."/>
            <person name="Jenkins J."/>
            <person name="Shu S."/>
            <person name="Lovell J.T."/>
            <person name="Sreedasyam A."/>
            <person name="Maumus F."/>
            <person name="Tiley G.P."/>
            <person name="Fernandez-Pozo N."/>
            <person name="Barry K."/>
            <person name="Chen C."/>
            <person name="Wang M."/>
            <person name="Lipzen A."/>
            <person name="Daum C."/>
            <person name="Saski C.A."/>
            <person name="Payton A.C."/>
            <person name="Mcbreen J.C."/>
            <person name="Conrad R.E."/>
            <person name="Kollar L.M."/>
            <person name="Olsson S."/>
            <person name="Huttunen S."/>
            <person name="Landis J.B."/>
            <person name="Wickett N.J."/>
            <person name="Johnson M.G."/>
            <person name="Rensing S.A."/>
            <person name="Grimwood J."/>
            <person name="Schmutz J."/>
            <person name="Mcdaniel S.F."/>
        </authorList>
    </citation>
    <scope>NUCLEOTIDE SEQUENCE</scope>
    <source>
        <strain evidence="1">R40</strain>
    </source>
</reference>
<protein>
    <submittedName>
        <fullName evidence="1">Uncharacterized protein</fullName>
    </submittedName>
</protein>
<gene>
    <name evidence="1" type="ORF">KC19_12G189600</name>
</gene>
<proteinExistence type="predicted"/>
<dbReference type="AlphaFoldDB" id="A0A8T0GCG6"/>
<organism evidence="1 2">
    <name type="scientific">Ceratodon purpureus</name>
    <name type="common">Fire moss</name>
    <name type="synonym">Dicranum purpureum</name>
    <dbReference type="NCBI Taxonomy" id="3225"/>
    <lineage>
        <taxon>Eukaryota</taxon>
        <taxon>Viridiplantae</taxon>
        <taxon>Streptophyta</taxon>
        <taxon>Embryophyta</taxon>
        <taxon>Bryophyta</taxon>
        <taxon>Bryophytina</taxon>
        <taxon>Bryopsida</taxon>
        <taxon>Dicranidae</taxon>
        <taxon>Pseudoditrichales</taxon>
        <taxon>Ditrichaceae</taxon>
        <taxon>Ceratodon</taxon>
    </lineage>
</organism>
<dbReference type="EMBL" id="CM026433">
    <property type="protein sequence ID" value="KAG0555719.1"/>
    <property type="molecule type" value="Genomic_DNA"/>
</dbReference>
<keyword evidence="2" id="KW-1185">Reference proteome</keyword>
<dbReference type="Proteomes" id="UP000822688">
    <property type="component" value="Chromosome 12"/>
</dbReference>
<sequence length="73" mass="8603">MSKILASSILKWSPSQAFTITIWWGMLDFVMLNTRQYMCLSTCQMVRWINGFLRMLGKPTRTGLYREHLPRSC</sequence>
<comment type="caution">
    <text evidence="1">The sequence shown here is derived from an EMBL/GenBank/DDBJ whole genome shotgun (WGS) entry which is preliminary data.</text>
</comment>
<evidence type="ECO:0000313" key="2">
    <source>
        <dbReference type="Proteomes" id="UP000822688"/>
    </source>
</evidence>